<proteinExistence type="predicted"/>
<keyword evidence="1" id="KW-0472">Membrane</keyword>
<reference evidence="3 4" key="1">
    <citation type="journal article" date="2004" name="Syst. Appl. Microbiol.">
        <title>Cryptoendolithic actinomycetes from antarctic sandstone rock samples: Micromonospora endolithica sp. nov. and two isolates related to Micromonospora coerulea Jensen 1932.</title>
        <authorList>
            <person name="Hirsch P."/>
            <person name="Mevs U."/>
            <person name="Kroppenstedt R.M."/>
            <person name="Schumann P."/>
            <person name="Stackebrandt E."/>
        </authorList>
    </citation>
    <scope>NUCLEOTIDE SEQUENCE [LARGE SCALE GENOMIC DNA]</scope>
    <source>
        <strain evidence="3 4">JCM 12677</strain>
    </source>
</reference>
<dbReference type="EMBL" id="RBAK01000003">
    <property type="protein sequence ID" value="RKN48279.1"/>
    <property type="molecule type" value="Genomic_DNA"/>
</dbReference>
<gene>
    <name evidence="3" type="ORF">D7223_09675</name>
</gene>
<evidence type="ECO:0000256" key="1">
    <source>
        <dbReference type="SAM" id="Phobius"/>
    </source>
</evidence>
<evidence type="ECO:0000313" key="4">
    <source>
        <dbReference type="Proteomes" id="UP000281726"/>
    </source>
</evidence>
<dbReference type="Pfam" id="PF07811">
    <property type="entry name" value="TadE"/>
    <property type="match status" value="1"/>
</dbReference>
<organism evidence="3 4">
    <name type="scientific">Micromonospora endolithica</name>
    <dbReference type="NCBI Taxonomy" id="230091"/>
    <lineage>
        <taxon>Bacteria</taxon>
        <taxon>Bacillati</taxon>
        <taxon>Actinomycetota</taxon>
        <taxon>Actinomycetes</taxon>
        <taxon>Micromonosporales</taxon>
        <taxon>Micromonosporaceae</taxon>
        <taxon>Micromonospora</taxon>
    </lineage>
</organism>
<dbReference type="OrthoDB" id="4220102at2"/>
<dbReference type="AlphaFoldDB" id="A0A3A9ZJ81"/>
<evidence type="ECO:0000313" key="3">
    <source>
        <dbReference type="EMBL" id="RKN48279.1"/>
    </source>
</evidence>
<dbReference type="Proteomes" id="UP000281726">
    <property type="component" value="Unassembled WGS sequence"/>
</dbReference>
<evidence type="ECO:0000259" key="2">
    <source>
        <dbReference type="Pfam" id="PF07811"/>
    </source>
</evidence>
<keyword evidence="1" id="KW-1133">Transmembrane helix</keyword>
<accession>A0A3A9ZJ81</accession>
<name>A0A3A9ZJ81_9ACTN</name>
<keyword evidence="4" id="KW-1185">Reference proteome</keyword>
<feature type="transmembrane region" description="Helical" evidence="1">
    <location>
        <begin position="67"/>
        <end position="90"/>
    </location>
</feature>
<protein>
    <submittedName>
        <fullName evidence="3">Pilus assembly protein</fullName>
    </submittedName>
</protein>
<keyword evidence="1" id="KW-0812">Transmembrane</keyword>
<sequence>MCRSTRRPFRVLRHTWWPRLIPAAGRPARPDRPLPDALRRLAGGRLLPAAGRRLRVGADRGANPVELAVTMPAILLLLFASIQVAAVFVARSTALNAAQSAVNAQRVYDAPAGAGTARASEFLTAAGGWLVGWKNAGPTCAVTDEDVTCTVTGRSLSVVPGVDFAVRQTAHGPRERWTTP</sequence>
<dbReference type="InterPro" id="IPR012495">
    <property type="entry name" value="TadE-like_dom"/>
</dbReference>
<comment type="caution">
    <text evidence="3">The sequence shown here is derived from an EMBL/GenBank/DDBJ whole genome shotgun (WGS) entry which is preliminary data.</text>
</comment>
<feature type="domain" description="TadE-like" evidence="2">
    <location>
        <begin position="65"/>
        <end position="101"/>
    </location>
</feature>